<proteinExistence type="predicted"/>
<comment type="caution">
    <text evidence="3">The sequence shown here is derived from an EMBL/GenBank/DDBJ whole genome shotgun (WGS) entry which is preliminary data.</text>
</comment>
<accession>A0A420JC67</accession>
<dbReference type="InterPro" id="IPR001584">
    <property type="entry name" value="Integrase_cat-core"/>
</dbReference>
<gene>
    <name evidence="3" type="ORF">GcM1_092004</name>
</gene>
<dbReference type="GO" id="GO:0015074">
    <property type="term" value="P:DNA integration"/>
    <property type="evidence" value="ECO:0007669"/>
    <property type="project" value="InterPro"/>
</dbReference>
<reference evidence="3 4" key="1">
    <citation type="journal article" date="2018" name="BMC Genomics">
        <title>Comparative genome analyses reveal sequence features reflecting distinct modes of host-adaptation between dicot and monocot powdery mildew.</title>
        <authorList>
            <person name="Wu Y."/>
            <person name="Ma X."/>
            <person name="Pan Z."/>
            <person name="Kale S.D."/>
            <person name="Song Y."/>
            <person name="King H."/>
            <person name="Zhang Q."/>
            <person name="Presley C."/>
            <person name="Deng X."/>
            <person name="Wei C.I."/>
            <person name="Xiao S."/>
        </authorList>
    </citation>
    <scope>NUCLEOTIDE SEQUENCE [LARGE SCALE GENOMIC DNA]</scope>
    <source>
        <strain evidence="3">UMSG1</strain>
    </source>
</reference>
<dbReference type="Proteomes" id="UP000285326">
    <property type="component" value="Unassembled WGS sequence"/>
</dbReference>
<dbReference type="InterPro" id="IPR036397">
    <property type="entry name" value="RNaseH_sf"/>
</dbReference>
<dbReference type="Gene3D" id="3.30.420.10">
    <property type="entry name" value="Ribonuclease H-like superfamily/Ribonuclease H"/>
    <property type="match status" value="1"/>
</dbReference>
<dbReference type="InterPro" id="IPR012337">
    <property type="entry name" value="RNaseH-like_sf"/>
</dbReference>
<feature type="domain" description="Integrase catalytic" evidence="2">
    <location>
        <begin position="1"/>
        <end position="84"/>
    </location>
</feature>
<dbReference type="AlphaFoldDB" id="A0A420JC67"/>
<dbReference type="SUPFAM" id="SSF53098">
    <property type="entry name" value="Ribonuclease H-like"/>
    <property type="match status" value="1"/>
</dbReference>
<dbReference type="GO" id="GO:0003723">
    <property type="term" value="F:RNA binding"/>
    <property type="evidence" value="ECO:0007669"/>
    <property type="project" value="UniProtKB-KW"/>
</dbReference>
<sequence>FGVTVVIYSDPGPHLGAQTKKFVESSGVVWCNSPVAAKASTGMAEKVIDILQRVLKKLSSDPSKWTENVSRAVFELNNLEIVHL</sequence>
<feature type="non-terminal residue" evidence="3">
    <location>
        <position position="1"/>
    </location>
</feature>
<name>A0A420JC67_9PEZI</name>
<protein>
    <recommendedName>
        <fullName evidence="2">Integrase catalytic domain-containing protein</fullName>
    </recommendedName>
</protein>
<evidence type="ECO:0000259" key="2">
    <source>
        <dbReference type="PROSITE" id="PS50994"/>
    </source>
</evidence>
<evidence type="ECO:0000313" key="3">
    <source>
        <dbReference type="EMBL" id="RKF84389.1"/>
    </source>
</evidence>
<evidence type="ECO:0000313" key="4">
    <source>
        <dbReference type="Proteomes" id="UP000285326"/>
    </source>
</evidence>
<keyword evidence="1" id="KW-0694">RNA-binding</keyword>
<dbReference type="PROSITE" id="PS50994">
    <property type="entry name" value="INTEGRASE"/>
    <property type="match status" value="1"/>
</dbReference>
<evidence type="ECO:0000256" key="1">
    <source>
        <dbReference type="ARBA" id="ARBA00022884"/>
    </source>
</evidence>
<dbReference type="GO" id="GO:0005634">
    <property type="term" value="C:nucleus"/>
    <property type="evidence" value="ECO:0007669"/>
    <property type="project" value="UniProtKB-ARBA"/>
</dbReference>
<organism evidence="3 4">
    <name type="scientific">Golovinomyces cichoracearum</name>
    <dbReference type="NCBI Taxonomy" id="62708"/>
    <lineage>
        <taxon>Eukaryota</taxon>
        <taxon>Fungi</taxon>
        <taxon>Dikarya</taxon>
        <taxon>Ascomycota</taxon>
        <taxon>Pezizomycotina</taxon>
        <taxon>Leotiomycetes</taxon>
        <taxon>Erysiphales</taxon>
        <taxon>Erysiphaceae</taxon>
        <taxon>Golovinomyces</taxon>
    </lineage>
</organism>
<dbReference type="EMBL" id="MCBS01009235">
    <property type="protein sequence ID" value="RKF84389.1"/>
    <property type="molecule type" value="Genomic_DNA"/>
</dbReference>